<name>A0A7X1GI04_9PSED</name>
<accession>A0A7X1GI04</accession>
<organism evidence="1 2">
    <name type="scientific">Pseudomonas kielensis</name>
    <dbReference type="NCBI Taxonomy" id="2762577"/>
    <lineage>
        <taxon>Bacteria</taxon>
        <taxon>Pseudomonadati</taxon>
        <taxon>Pseudomonadota</taxon>
        <taxon>Gammaproteobacteria</taxon>
        <taxon>Pseudomonadales</taxon>
        <taxon>Pseudomonadaceae</taxon>
        <taxon>Pseudomonas</taxon>
    </lineage>
</organism>
<protein>
    <submittedName>
        <fullName evidence="1">Uncharacterized protein</fullName>
    </submittedName>
</protein>
<comment type="caution">
    <text evidence="1">The sequence shown here is derived from an EMBL/GenBank/DDBJ whole genome shotgun (WGS) entry which is preliminary data.</text>
</comment>
<dbReference type="AlphaFoldDB" id="A0A7X1GI04"/>
<evidence type="ECO:0000313" key="2">
    <source>
        <dbReference type="Proteomes" id="UP000526003"/>
    </source>
</evidence>
<gene>
    <name evidence="1" type="ORF">H7995_23450</name>
</gene>
<dbReference type="RefSeq" id="WP_185819006.1">
    <property type="nucleotide sequence ID" value="NZ_JACMYG010000032.1"/>
</dbReference>
<reference evidence="1 2" key="1">
    <citation type="submission" date="2020-08" db="EMBL/GenBank/DDBJ databases">
        <title>Pseudomonas sp. nov.</title>
        <authorList>
            <person name="Gieschler S."/>
            <person name="Fiedler G."/>
            <person name="Brinks E."/>
            <person name="Boehnlein C."/>
            <person name="Franz C.M.A.P."/>
            <person name="Kabisch J."/>
        </authorList>
    </citation>
    <scope>NUCLEOTIDE SEQUENCE [LARGE SCALE GENOMIC DNA]</scope>
    <source>
        <strain evidence="1 2">MBT-1</strain>
    </source>
</reference>
<dbReference type="EMBL" id="JACMYG010000032">
    <property type="protein sequence ID" value="MBC2692749.1"/>
    <property type="molecule type" value="Genomic_DNA"/>
</dbReference>
<proteinExistence type="predicted"/>
<dbReference type="Proteomes" id="UP000526003">
    <property type="component" value="Unassembled WGS sequence"/>
</dbReference>
<evidence type="ECO:0000313" key="1">
    <source>
        <dbReference type="EMBL" id="MBC2692749.1"/>
    </source>
</evidence>
<sequence>MRISLNDSSTERLLAFMQARDITNPTHGLNVLITEAATLNLIPRSVDKDAHNSRNHQQAA</sequence>
<keyword evidence="2" id="KW-1185">Reference proteome</keyword>